<dbReference type="PANTHER" id="PTHR34988">
    <property type="entry name" value="PROTEIN, PUTATIVE-RELATED"/>
    <property type="match status" value="1"/>
</dbReference>
<gene>
    <name evidence="2" type="ORF">A2Z42_04815</name>
</gene>
<evidence type="ECO:0000313" key="2">
    <source>
        <dbReference type="EMBL" id="OGY26569.1"/>
    </source>
</evidence>
<evidence type="ECO:0000313" key="3">
    <source>
        <dbReference type="Proteomes" id="UP000176645"/>
    </source>
</evidence>
<organism evidence="2 3">
    <name type="scientific">Candidatus Woykebacteria bacterium RBG_19FT_COMBO_43_10</name>
    <dbReference type="NCBI Taxonomy" id="1802598"/>
    <lineage>
        <taxon>Bacteria</taxon>
        <taxon>Candidatus Woykeibacteriota</taxon>
    </lineage>
</organism>
<accession>A0A1G1WFT0</accession>
<dbReference type="Gene3D" id="3.30.1330.80">
    <property type="entry name" value="Hypothetical protein, similar to alpha- acetolactate decarboxylase, domain 2"/>
    <property type="match status" value="1"/>
</dbReference>
<dbReference type="EMBL" id="MHCU01000066">
    <property type="protein sequence ID" value="OGY26569.1"/>
    <property type="molecule type" value="Genomic_DNA"/>
</dbReference>
<dbReference type="CDD" id="cd11378">
    <property type="entry name" value="DUF296"/>
    <property type="match status" value="1"/>
</dbReference>
<name>A0A1G1WFT0_9BACT</name>
<protein>
    <recommendedName>
        <fullName evidence="1">PPC domain-containing protein</fullName>
    </recommendedName>
</protein>
<dbReference type="PANTHER" id="PTHR34988:SF1">
    <property type="entry name" value="DNA-BINDING PROTEIN"/>
    <property type="match status" value="1"/>
</dbReference>
<feature type="domain" description="PPC" evidence="1">
    <location>
        <begin position="1"/>
        <end position="132"/>
    </location>
</feature>
<dbReference type="AlphaFoldDB" id="A0A1G1WFT0"/>
<reference evidence="2 3" key="1">
    <citation type="journal article" date="2016" name="Nat. Commun.">
        <title>Thousands of microbial genomes shed light on interconnected biogeochemical processes in an aquifer system.</title>
        <authorList>
            <person name="Anantharaman K."/>
            <person name="Brown C.T."/>
            <person name="Hug L.A."/>
            <person name="Sharon I."/>
            <person name="Castelle C.J."/>
            <person name="Probst A.J."/>
            <person name="Thomas B.C."/>
            <person name="Singh A."/>
            <person name="Wilkins M.J."/>
            <person name="Karaoz U."/>
            <person name="Brodie E.L."/>
            <person name="Williams K.H."/>
            <person name="Hubbard S.S."/>
            <person name="Banfield J.F."/>
        </authorList>
    </citation>
    <scope>NUCLEOTIDE SEQUENCE [LARGE SCALE GENOMIC DNA]</scope>
</reference>
<proteinExistence type="predicted"/>
<dbReference type="SUPFAM" id="SSF117856">
    <property type="entry name" value="AF0104/ALDC/Ptd012-like"/>
    <property type="match status" value="1"/>
</dbReference>
<dbReference type="PROSITE" id="PS51742">
    <property type="entry name" value="PPC"/>
    <property type="match status" value="1"/>
</dbReference>
<comment type="caution">
    <text evidence="2">The sequence shown here is derived from an EMBL/GenBank/DDBJ whole genome shotgun (WGS) entry which is preliminary data.</text>
</comment>
<sequence>MKINTFRLKTGAKLRESIQDFAKDNKFTAGLVLSVVGSLKEAKLRMAGATPKKQVIKALKGDYEVVSVQGTLSADDCHIHISVSDKNGKVVGGHLKEGTVALTAEVSLLELTDRKFLREFDKETGFEELVVE</sequence>
<dbReference type="Pfam" id="PF03479">
    <property type="entry name" value="PCC"/>
    <property type="match status" value="1"/>
</dbReference>
<dbReference type="InterPro" id="IPR005175">
    <property type="entry name" value="PPC_dom"/>
</dbReference>
<dbReference type="Proteomes" id="UP000176645">
    <property type="component" value="Unassembled WGS sequence"/>
</dbReference>
<evidence type="ECO:0000259" key="1">
    <source>
        <dbReference type="PROSITE" id="PS51742"/>
    </source>
</evidence>